<protein>
    <submittedName>
        <fullName evidence="2">Tripartite motif-containing protein 5 isoform X1</fullName>
    </submittedName>
</protein>
<accession>A0AC55D431</accession>
<reference evidence="2" key="1">
    <citation type="submission" date="2025-08" db="UniProtKB">
        <authorList>
            <consortium name="RefSeq"/>
        </authorList>
    </citation>
    <scope>IDENTIFICATION</scope>
</reference>
<evidence type="ECO:0000313" key="2">
    <source>
        <dbReference type="RefSeq" id="XP_045146486.1"/>
    </source>
</evidence>
<dbReference type="RefSeq" id="XP_045146486.1">
    <property type="nucleotide sequence ID" value="XM_045290551.1"/>
</dbReference>
<proteinExistence type="predicted"/>
<dbReference type="Proteomes" id="UP000694863">
    <property type="component" value="Unplaced"/>
</dbReference>
<sequence>MASEILVNLYEEVTCPICLELLTEPLSLECGHSFCQACLTMNSQKSTISSEDENSCPMCRSRYQPNNLRPNRHLANIVARFREVKEHTEEGQKHVCERHGEKLLLFCSNDGVVICWLCERSQEHKGHKTLLVEEVAQDYKVELEEALARLKKEQEKAEDLKNDIREEKACLKSQIQTEITTVQKEFNRLRVILDSEEQKELQKLQKEEEDCLQKLDKGEQELVQQSQLVGNLISDMERRLEASTVEMLQDVNGIMQRSINLNMRRSKPSPKKRRGVFKAPDLSGMFQSFRELTDVQCYWVNMTLERIRPHSGIAISENGIQARLTQTVFVQPENINNVFRTSIRTKTGQQTASSGLPGGRLIIEDLSCNINNDYALRGSLNINSGKHYWEVDLSRKTAWALGVYYVKNPDVKMQNFDVNQFEDCWFQRRHQSQHGYWGIRLSNPSKYIVFENSYHRNPWHSILCLNVPPCRVGVFLDYERGTISFFNVSNHGFLIYKFSNLSFSQIVCPYFNLMNCAVPMSLCSPGS</sequence>
<organism evidence="1 2">
    <name type="scientific">Echinops telfairi</name>
    <name type="common">Lesser hedgehog tenrec</name>
    <dbReference type="NCBI Taxonomy" id="9371"/>
    <lineage>
        <taxon>Eukaryota</taxon>
        <taxon>Metazoa</taxon>
        <taxon>Chordata</taxon>
        <taxon>Craniata</taxon>
        <taxon>Vertebrata</taxon>
        <taxon>Euteleostomi</taxon>
        <taxon>Mammalia</taxon>
        <taxon>Eutheria</taxon>
        <taxon>Afrotheria</taxon>
        <taxon>Tenrecidae</taxon>
        <taxon>Tenrecinae</taxon>
        <taxon>Echinops</taxon>
    </lineage>
</organism>
<name>A0AC55D431_ECHTE</name>
<keyword evidence="1" id="KW-1185">Reference proteome</keyword>
<gene>
    <name evidence="2" type="primary">LOC101662635</name>
</gene>
<evidence type="ECO:0000313" key="1">
    <source>
        <dbReference type="Proteomes" id="UP000694863"/>
    </source>
</evidence>